<evidence type="ECO:0000256" key="5">
    <source>
        <dbReference type="ARBA" id="ARBA00022676"/>
    </source>
</evidence>
<feature type="transmembrane region" description="Helical" evidence="14">
    <location>
        <begin position="1540"/>
        <end position="1558"/>
    </location>
</feature>
<feature type="transmembrane region" description="Helical" evidence="14">
    <location>
        <begin position="1655"/>
        <end position="1676"/>
    </location>
</feature>
<feature type="transmembrane region" description="Helical" evidence="14">
    <location>
        <begin position="506"/>
        <end position="525"/>
    </location>
</feature>
<dbReference type="InterPro" id="IPR003440">
    <property type="entry name" value="Glyco_trans_48_dom"/>
</dbReference>
<organism evidence="16 17">
    <name type="scientific">Ensete ventricosum</name>
    <name type="common">Abyssinian banana</name>
    <name type="synonym">Musa ensete</name>
    <dbReference type="NCBI Taxonomy" id="4639"/>
    <lineage>
        <taxon>Eukaryota</taxon>
        <taxon>Viridiplantae</taxon>
        <taxon>Streptophyta</taxon>
        <taxon>Embryophyta</taxon>
        <taxon>Tracheophyta</taxon>
        <taxon>Spermatophyta</taxon>
        <taxon>Magnoliopsida</taxon>
        <taxon>Liliopsida</taxon>
        <taxon>Zingiberales</taxon>
        <taxon>Musaceae</taxon>
        <taxon>Ensete</taxon>
    </lineage>
</organism>
<evidence type="ECO:0000256" key="11">
    <source>
        <dbReference type="ARBA" id="ARBA00023316"/>
    </source>
</evidence>
<evidence type="ECO:0000313" key="17">
    <source>
        <dbReference type="Proteomes" id="UP001222027"/>
    </source>
</evidence>
<keyword evidence="9 14" id="KW-1133">Transmembrane helix</keyword>
<dbReference type="PANTHER" id="PTHR12741">
    <property type="entry name" value="LYST-INTERACTING PROTEIN LIP5 DOPAMINE RESPONSIVE PROTEIN DRG-1"/>
    <property type="match status" value="1"/>
</dbReference>
<dbReference type="Pfam" id="PF14288">
    <property type="entry name" value="FKS1_dom1"/>
    <property type="match status" value="1"/>
</dbReference>
<keyword evidence="8" id="KW-0133">Cell shape</keyword>
<evidence type="ECO:0000256" key="4">
    <source>
        <dbReference type="ARBA" id="ARBA00022475"/>
    </source>
</evidence>
<evidence type="ECO:0000256" key="3">
    <source>
        <dbReference type="ARBA" id="ARBA00012589"/>
    </source>
</evidence>
<dbReference type="Pfam" id="PF25968">
    <property type="entry name" value="CALS1"/>
    <property type="match status" value="1"/>
</dbReference>
<sequence>MSRARVPRPPRGAQREVPFVYDNWERLVRATLQREQLRSSGQGPGGRPAEGIAGAVPPSLVSTNIDHILQAANEIEDEDPNVARILCEQAYTMAQNLDPSSAGRGVLQFKTGLMSVIKQKLAKKDGTAIDRGHDIDLLWEFYVRFKRRHRVDDIQKEHERWRESGTFSTEMGVRAVQMKKVYATLKALLDVLAVLAGESASDGVGRLVMEEVRKIRKSDATLGGELMPYNIVPVDAPSLTNAISFFPEVRAAISAIGYPSEFPRFSADSQVPQQKNRDMFDLLEFVFGFQKDNIRNQRENVILALANAQVRLGLPAESEPKVDEKAITEVFRKVLDNYIKWCRYLGTRIAWNSLEALNKNRKVILVSLYYLIWGEAANVRFLPECICYIFHHMAKDLDAILDSQIAVPAKHCTCADGSVSYLKQVISPIYETMAVEAASNNSGIAAHSAWRNYDDFNEYFWSPSCFELKWPLKDESSFLLKPKKWKRTGKTGFVEHRTFLHLYRSFHRLWIFLFLMFQALTIIAFHDGHINLNTFKVVLSVGPAFFILHFIESCLDVLLMFGAYSTTRGFAISRLIIRFIWFGCSSTFLTYLYLKVLDERNNRNSDSTYFRIYILILGIYVVIRVTFAALVKIPACHTLSDMSDRWPFFQFFKWIYEERYFVGRGLFEKTSSYARYVFFWMVILTCKFVFAYYLQIKPLVDPTKVIVELNGLQYSWHDLVSKGNRNALTVLSLWAPVFAIYLMDIHIWYTVLSALVGGLLGALARLGEIRSLDMFHKRFESFPEAFAKNLVSSQMKRSIPNRLPAQDSKDMDRDFAAKFSPFWNEIIKSLREEDYISNREMDLLSIPSNSGTWRLVQWPLFLLTSKIPLAIDLALDCKDTQTDLWNRISKDKYMAYAVKEVYYSMERILHSVVDGEGRRWVEKLFQELNNSISVDSLVVTITLKKLQLVLSRFSALAGLLIRDETPELAIGASKAAYELYDVVTHDFLSSNLSEQLDTWQLLARARNDGRLFSKISWPTDRETREQVKRLYLLLTVKDSAASIPKNLEARRRLQFFANSLFMNMPSPKPVSEMMPFSVFTPYYSETVLYSSSDLRVENEDGISTLFYLQKIFPDEWENFLERIKSTADAVEDNDNLELRFWASYRGQTLARTVRGMMYYRRALVLQSYLEKRYLGGIEDGFSGADYISTQGYELSPESRAQADLKFTYVVSCQIYGQQKQKGAQEAADIALLMQRNEALRVAFIHEEENALADGTISKEFYSKLVKADASGKDQEIYSIKLPGNPKLGEGKPENQNHAIIFTRGDAIQTIDMNQDNYLEEAMKIRNLLEEFNGKHDLRAPTILGVREHVFTGSVSSLAWFMSNQETSFVTLGQRVLAYPLKIRMHYGHPDVFDRTFHITRGGISKASRVINISEDIFAGFNSTLRQGNITHHEYIQVGKGRDVGLNQIALFEGKVAGGNGEQVLSRDVYRLGQLFDFFRMLSFFFTTVGYYVCTMMTVLTVYIFLYGRMYLALSGLDSAISTKARMLGNTALDAALNAQFLVQIGVFTAVPMIMGFILELGLMKAVFSFVTMQLQLCAVFFTFSLGTRTHYFGRTILHGGAKYKATGRGFVVRHIKFAENYRLYSRSHFVKALEVALLLIVYIAYGYTRNGASSFILLTISSWILVISWLFAPYIFNPSGFEWQKTVEDFDDWTAWLLYKGGVGIKGENSWESWWDEEQSHIQTLRGKILETILSLRFFIFQYGIVYKLHLTGADTSLAIYGFSWAVLLLIVMIFKVFTVSPKKTQIQLMMRLTQGITAIGLIAGLVLVVALTKMTIPDLFACVLAIIPTGWGILCLAITWKGLVRSLGLWDSVREIARMYDAGMGMVIFAPVAFLSWFPFVSTFQSRLLFNQAFSRGLEISLILAGNKANVQA</sequence>
<dbReference type="Gene3D" id="1.25.40.270">
    <property type="entry name" value="Vacuolar protein sorting-associated protein vta1"/>
    <property type="match status" value="1"/>
</dbReference>
<evidence type="ECO:0000256" key="9">
    <source>
        <dbReference type="ARBA" id="ARBA00022989"/>
    </source>
</evidence>
<comment type="catalytic activity">
    <reaction evidence="13">
        <text>[(1-&gt;3)-beta-D-glucosyl](n) + UDP-alpha-D-glucose = [(1-&gt;3)-beta-D-glucosyl](n+1) + UDP + H(+)</text>
        <dbReference type="Rhea" id="RHEA:21476"/>
        <dbReference type="Rhea" id="RHEA-COMP:11146"/>
        <dbReference type="Rhea" id="RHEA-COMP:14303"/>
        <dbReference type="ChEBI" id="CHEBI:15378"/>
        <dbReference type="ChEBI" id="CHEBI:37671"/>
        <dbReference type="ChEBI" id="CHEBI:58223"/>
        <dbReference type="ChEBI" id="CHEBI:58885"/>
        <dbReference type="EC" id="2.4.1.34"/>
    </reaction>
</comment>
<feature type="transmembrane region" description="Helical" evidence="14">
    <location>
        <begin position="1793"/>
        <end position="1813"/>
    </location>
</feature>
<dbReference type="InterPro" id="IPR023175">
    <property type="entry name" value="Vta1/CALS_N_sf"/>
</dbReference>
<keyword evidence="7 14" id="KW-0812">Transmembrane</keyword>
<evidence type="ECO:0000313" key="16">
    <source>
        <dbReference type="EMBL" id="KAJ8465898.1"/>
    </source>
</evidence>
<comment type="caution">
    <text evidence="16">The sequence shown here is derived from an EMBL/GenBank/DDBJ whole genome shotgun (WGS) entry which is preliminary data.</text>
</comment>
<comment type="subcellular location">
    <subcellularLocation>
        <location evidence="1">Cell membrane</location>
        <topology evidence="1">Multi-pass membrane protein</topology>
    </subcellularLocation>
</comment>
<feature type="transmembrane region" description="Helical" evidence="14">
    <location>
        <begin position="1629"/>
        <end position="1648"/>
    </location>
</feature>
<protein>
    <recommendedName>
        <fullName evidence="12">1,3-beta-glucan synthase</fullName>
        <ecNumber evidence="3">2.4.1.34</ecNumber>
    </recommendedName>
    <alternativeName>
        <fullName evidence="12">1,3-beta-glucan synthase</fullName>
    </alternativeName>
</protein>
<feature type="transmembrane region" description="Helical" evidence="14">
    <location>
        <begin position="1861"/>
        <end position="1881"/>
    </location>
</feature>
<feature type="transmembrane region" description="Helical" evidence="14">
    <location>
        <begin position="1819"/>
        <end position="1841"/>
    </location>
</feature>
<dbReference type="GO" id="GO:0000148">
    <property type="term" value="C:1,3-beta-D-glucan synthase complex"/>
    <property type="evidence" value="ECO:0007669"/>
    <property type="project" value="InterPro"/>
</dbReference>
<evidence type="ECO:0000256" key="13">
    <source>
        <dbReference type="ARBA" id="ARBA00047777"/>
    </source>
</evidence>
<dbReference type="EC" id="2.4.1.34" evidence="3"/>
<feature type="domain" description="1,3-beta-glucan synthase component FKS1-like" evidence="15">
    <location>
        <begin position="360"/>
        <end position="473"/>
    </location>
</feature>
<evidence type="ECO:0000256" key="2">
    <source>
        <dbReference type="ARBA" id="ARBA00009040"/>
    </source>
</evidence>
<gene>
    <name evidence="16" type="ORF">OPV22_028450</name>
</gene>
<name>A0AAV8Q6F6_ENSVE</name>
<evidence type="ECO:0000256" key="14">
    <source>
        <dbReference type="SAM" id="Phobius"/>
    </source>
</evidence>
<dbReference type="SMART" id="SM01205">
    <property type="entry name" value="FKS1_dom1"/>
    <property type="match status" value="1"/>
</dbReference>
<dbReference type="EMBL" id="JAQQAF010000008">
    <property type="protein sequence ID" value="KAJ8465898.1"/>
    <property type="molecule type" value="Genomic_DNA"/>
</dbReference>
<feature type="transmembrane region" description="Helical" evidence="14">
    <location>
        <begin position="537"/>
        <end position="563"/>
    </location>
</feature>
<feature type="transmembrane region" description="Helical" evidence="14">
    <location>
        <begin position="1565"/>
        <end position="1585"/>
    </location>
</feature>
<dbReference type="Pfam" id="PF02364">
    <property type="entry name" value="Glucan_synthase"/>
    <property type="match status" value="1"/>
</dbReference>
<evidence type="ECO:0000256" key="10">
    <source>
        <dbReference type="ARBA" id="ARBA00023136"/>
    </source>
</evidence>
<reference evidence="16 17" key="1">
    <citation type="submission" date="2022-12" db="EMBL/GenBank/DDBJ databases">
        <title>Chromosome-scale assembly of the Ensete ventricosum genome.</title>
        <authorList>
            <person name="Dussert Y."/>
            <person name="Stocks J."/>
            <person name="Wendawek A."/>
            <person name="Woldeyes F."/>
            <person name="Nichols R.A."/>
            <person name="Borrell J.S."/>
        </authorList>
    </citation>
    <scope>NUCLEOTIDE SEQUENCE [LARGE SCALE GENOMIC DNA]</scope>
    <source>
        <strain evidence="17">cv. Maze</strain>
        <tissue evidence="16">Seeds</tissue>
    </source>
</reference>
<dbReference type="GO" id="GO:0005886">
    <property type="term" value="C:plasma membrane"/>
    <property type="evidence" value="ECO:0007669"/>
    <property type="project" value="UniProtKB-SubCell"/>
</dbReference>
<proteinExistence type="inferred from homology"/>
<dbReference type="PANTHER" id="PTHR12741:SF67">
    <property type="entry name" value="CALLOSE SYNTHASE 10"/>
    <property type="match status" value="1"/>
</dbReference>
<dbReference type="GO" id="GO:0008360">
    <property type="term" value="P:regulation of cell shape"/>
    <property type="evidence" value="ECO:0007669"/>
    <property type="project" value="UniProtKB-KW"/>
</dbReference>
<feature type="transmembrane region" description="Helical" evidence="14">
    <location>
        <begin position="609"/>
        <end position="631"/>
    </location>
</feature>
<keyword evidence="10 14" id="KW-0472">Membrane</keyword>
<feature type="transmembrane region" description="Helical" evidence="14">
    <location>
        <begin position="1758"/>
        <end position="1781"/>
    </location>
</feature>
<feature type="transmembrane region" description="Helical" evidence="14">
    <location>
        <begin position="575"/>
        <end position="594"/>
    </location>
</feature>
<evidence type="ECO:0000256" key="1">
    <source>
        <dbReference type="ARBA" id="ARBA00004651"/>
    </source>
</evidence>
<evidence type="ECO:0000256" key="12">
    <source>
        <dbReference type="ARBA" id="ARBA00032165"/>
    </source>
</evidence>
<dbReference type="InterPro" id="IPR026899">
    <property type="entry name" value="FKS1-like_dom1"/>
</dbReference>
<keyword evidence="17" id="KW-1185">Reference proteome</keyword>
<comment type="similarity">
    <text evidence="2">Belongs to the glycosyltransferase 48 family.</text>
</comment>
<feature type="transmembrane region" description="Helical" evidence="14">
    <location>
        <begin position="673"/>
        <end position="694"/>
    </location>
</feature>
<keyword evidence="4" id="KW-1003">Cell membrane</keyword>
<feature type="transmembrane region" description="Helical" evidence="14">
    <location>
        <begin position="1480"/>
        <end position="1505"/>
    </location>
</feature>
<keyword evidence="5" id="KW-0328">Glycosyltransferase</keyword>
<keyword evidence="6" id="KW-0808">Transferase</keyword>
<evidence type="ECO:0000256" key="7">
    <source>
        <dbReference type="ARBA" id="ARBA00022692"/>
    </source>
</evidence>
<evidence type="ECO:0000256" key="6">
    <source>
        <dbReference type="ARBA" id="ARBA00022679"/>
    </source>
</evidence>
<accession>A0AAV8Q6F6</accession>
<keyword evidence="11" id="KW-0961">Cell wall biogenesis/degradation</keyword>
<evidence type="ECO:0000259" key="15">
    <source>
        <dbReference type="SMART" id="SM01205"/>
    </source>
</evidence>
<dbReference type="GO" id="GO:0003843">
    <property type="term" value="F:1,3-beta-D-glucan synthase activity"/>
    <property type="evidence" value="ECO:0007669"/>
    <property type="project" value="UniProtKB-EC"/>
</dbReference>
<dbReference type="Proteomes" id="UP001222027">
    <property type="component" value="Unassembled WGS sequence"/>
</dbReference>
<dbReference type="InterPro" id="IPR058851">
    <property type="entry name" value="CALS1_helical"/>
</dbReference>
<dbReference type="GO" id="GO:0006075">
    <property type="term" value="P:(1-&gt;3)-beta-D-glucan biosynthetic process"/>
    <property type="evidence" value="ECO:0007669"/>
    <property type="project" value="InterPro"/>
</dbReference>
<evidence type="ECO:0000256" key="8">
    <source>
        <dbReference type="ARBA" id="ARBA00022960"/>
    </source>
</evidence>